<dbReference type="PROSITE" id="PS50086">
    <property type="entry name" value="TBC_RABGAP"/>
    <property type="match status" value="1"/>
</dbReference>
<dbReference type="GO" id="GO:0005096">
    <property type="term" value="F:GTPase activator activity"/>
    <property type="evidence" value="ECO:0007669"/>
    <property type="project" value="UniProtKB-KW"/>
</dbReference>
<dbReference type="AlphaFoldDB" id="A0A5C5FY78"/>
<proteinExistence type="predicted"/>
<dbReference type="OrthoDB" id="10264062at2759"/>
<feature type="compositionally biased region" description="Basic and acidic residues" evidence="2">
    <location>
        <begin position="893"/>
        <end position="911"/>
    </location>
</feature>
<keyword evidence="1" id="KW-0343">GTPase activation</keyword>
<evidence type="ECO:0000313" key="4">
    <source>
        <dbReference type="EMBL" id="TNY21122.1"/>
    </source>
</evidence>
<dbReference type="Proteomes" id="UP000311382">
    <property type="component" value="Unassembled WGS sequence"/>
</dbReference>
<organism evidence="4 5">
    <name type="scientific">Rhodotorula diobovata</name>
    <dbReference type="NCBI Taxonomy" id="5288"/>
    <lineage>
        <taxon>Eukaryota</taxon>
        <taxon>Fungi</taxon>
        <taxon>Dikarya</taxon>
        <taxon>Basidiomycota</taxon>
        <taxon>Pucciniomycotina</taxon>
        <taxon>Microbotryomycetes</taxon>
        <taxon>Sporidiobolales</taxon>
        <taxon>Sporidiobolaceae</taxon>
        <taxon>Rhodotorula</taxon>
    </lineage>
</organism>
<dbReference type="EMBL" id="SOZI01000050">
    <property type="protein sequence ID" value="TNY21122.1"/>
    <property type="molecule type" value="Genomic_DNA"/>
</dbReference>
<dbReference type="Gene3D" id="1.10.472.80">
    <property type="entry name" value="Ypt/Rab-GAP domain of gyp1p, domain 3"/>
    <property type="match status" value="1"/>
</dbReference>
<protein>
    <submittedName>
        <fullName evidence="4">GTPase-activating protein gyp7</fullName>
    </submittedName>
</protein>
<evidence type="ECO:0000256" key="1">
    <source>
        <dbReference type="ARBA" id="ARBA00022468"/>
    </source>
</evidence>
<feature type="region of interest" description="Disordered" evidence="2">
    <location>
        <begin position="307"/>
        <end position="364"/>
    </location>
</feature>
<dbReference type="STRING" id="5288.A0A5C5FY78"/>
<evidence type="ECO:0000259" key="3">
    <source>
        <dbReference type="PROSITE" id="PS50086"/>
    </source>
</evidence>
<dbReference type="InterPro" id="IPR035969">
    <property type="entry name" value="Rab-GAP_TBC_sf"/>
</dbReference>
<evidence type="ECO:0000313" key="5">
    <source>
        <dbReference type="Proteomes" id="UP000311382"/>
    </source>
</evidence>
<comment type="caution">
    <text evidence="4">The sequence shown here is derived from an EMBL/GenBank/DDBJ whole genome shotgun (WGS) entry which is preliminary data.</text>
</comment>
<reference evidence="4 5" key="1">
    <citation type="submission" date="2019-03" db="EMBL/GenBank/DDBJ databases">
        <title>Rhodosporidium diobovatum UCD-FST 08-225 genome sequencing, assembly, and annotation.</title>
        <authorList>
            <person name="Fakankun I.U."/>
            <person name="Fristensky B."/>
            <person name="Levin D.B."/>
        </authorList>
    </citation>
    <scope>NUCLEOTIDE SEQUENCE [LARGE SCALE GENOMIC DNA]</scope>
    <source>
        <strain evidence="4 5">UCD-FST 08-225</strain>
    </source>
</reference>
<dbReference type="Pfam" id="PF00566">
    <property type="entry name" value="RabGAP-TBC"/>
    <property type="match status" value="1"/>
</dbReference>
<feature type="region of interest" description="Disordered" evidence="2">
    <location>
        <begin position="864"/>
        <end position="911"/>
    </location>
</feature>
<dbReference type="Gene3D" id="1.10.8.270">
    <property type="entry name" value="putative rabgap domain of human tbc1 domain family member 14 like domains"/>
    <property type="match status" value="1"/>
</dbReference>
<dbReference type="SMART" id="SM00164">
    <property type="entry name" value="TBC"/>
    <property type="match status" value="1"/>
</dbReference>
<name>A0A5C5FY78_9BASI</name>
<feature type="compositionally biased region" description="Low complexity" evidence="2">
    <location>
        <begin position="314"/>
        <end position="331"/>
    </location>
</feature>
<feature type="region of interest" description="Disordered" evidence="2">
    <location>
        <begin position="1"/>
        <end position="75"/>
    </location>
</feature>
<keyword evidence="5" id="KW-1185">Reference proteome</keyword>
<dbReference type="PANTHER" id="PTHR22957:SF502">
    <property type="entry name" value="SMALL G PROTEIN SIGNALING MODULATOR 2-RELATED"/>
    <property type="match status" value="1"/>
</dbReference>
<gene>
    <name evidence="4" type="ORF">DMC30DRAFT_218667</name>
</gene>
<evidence type="ECO:0000256" key="2">
    <source>
        <dbReference type="SAM" id="MobiDB-lite"/>
    </source>
</evidence>
<accession>A0A5C5FY78</accession>
<dbReference type="SUPFAM" id="SSF47923">
    <property type="entry name" value="Ypt/Rab-GAP domain of gyp1p"/>
    <property type="match status" value="2"/>
</dbReference>
<feature type="domain" description="Rab-GAP TBC" evidence="3">
    <location>
        <begin position="533"/>
        <end position="791"/>
    </location>
</feature>
<feature type="compositionally biased region" description="Low complexity" evidence="2">
    <location>
        <begin position="51"/>
        <end position="71"/>
    </location>
</feature>
<dbReference type="PANTHER" id="PTHR22957">
    <property type="entry name" value="TBC1 DOMAIN FAMILY MEMBER GTPASE-ACTIVATING PROTEIN"/>
    <property type="match status" value="1"/>
</dbReference>
<sequence>MGGGSKTPPDLAGLVSRSEDDLVEVSVQPTDSTHTAIGHQEPAPSISHPLAAPAAVDDSTASSSSSSSPPQQDDPDLVELLWSKSAVYLHPSPHPRDHIPGFLSLVRLRSSNAHLVSWVPESLVEGTRDYDAYVLVELSSQNERDVLVHLAPSFTVDSAAQSRAFSHPVTDLYSLRVEPPTLTYSWVGSITLSLFGGHTLAPLHFHDDESKSTLLDRDARVTALGVDGSHTRQHGHARRASLPPSWGGEAFLAQLRQHARLVRSQLDSSVWLVNPSRDDLEAHVGPAAAAREDEAVPLEAMRGVRARTSILHQSSPVSSSSSKGKGPASRPAEPDWPDDPDAVLSPAPRSRGSGGASGRDDSGGMDALTFSILSGFSRVTRNARHMSQQAASTVLSHPLAKPLAKHVPKPIAQFALAPGEVSRLTDAAGVGTYDSARVYLAKWARIVAEEGERARRAEYGVDDGSFLDDELGESTGAFDVLARTYRFTGPRPRSTRAPKTPVQLEEWRAWMDAEGRLLLDEKEAKRRIFQRGLAGDEVRKAVWPFLLRVYPWTSSRAERAEIAETRSREYDRAKRRWIEDEALQKTERFAEEDHRVEIDCRRTDRTHPLFSSDGLEQPGAHPPTNGHVRACHDVLMTWVFADEHASPAASSSTPDEEAKPPLRNYVQGMSDLFSPLYVVVEGEQWLAYACFEDVMRRHADNFLEDQTGMKRQLSQLQQLLRVMDRGLYRHRALSSLVRVSGGYADSLEAPAVDETGSLNLFFCFRWLLTSFKRELTFDDTVRLWEIFYTDHLGTHFHLFFALAILEANRDVIVRYLREFDEILKYINELSQTLDLDMLVADAEVLYHTLEAICASLPPSKAASAPAPGAEGLRHRKTASTGKAGERVGAFPPTKEDAEEVKRERVRERTRREAEELRALLE</sequence>
<dbReference type="InterPro" id="IPR000195">
    <property type="entry name" value="Rab-GAP-TBC_dom"/>
</dbReference>